<dbReference type="CDD" id="cd16964">
    <property type="entry name" value="YqgF"/>
    <property type="match status" value="1"/>
</dbReference>
<evidence type="ECO:0000256" key="4">
    <source>
        <dbReference type="ARBA" id="ARBA00022801"/>
    </source>
</evidence>
<accession>A0A381P316</accession>
<dbReference type="GO" id="GO:0000967">
    <property type="term" value="P:rRNA 5'-end processing"/>
    <property type="evidence" value="ECO:0007669"/>
    <property type="project" value="TreeGrafter"/>
</dbReference>
<organism evidence="6">
    <name type="scientific">marine metagenome</name>
    <dbReference type="NCBI Taxonomy" id="408172"/>
    <lineage>
        <taxon>unclassified sequences</taxon>
        <taxon>metagenomes</taxon>
        <taxon>ecological metagenomes</taxon>
    </lineage>
</organism>
<keyword evidence="4" id="KW-0378">Hydrolase</keyword>
<dbReference type="InterPro" id="IPR037027">
    <property type="entry name" value="YqgF/RNaseH-like_dom_sf"/>
</dbReference>
<protein>
    <recommendedName>
        <fullName evidence="5">YqgF/RNase H-like domain-containing protein</fullName>
    </recommendedName>
</protein>
<evidence type="ECO:0000259" key="5">
    <source>
        <dbReference type="SMART" id="SM00732"/>
    </source>
</evidence>
<dbReference type="NCBIfam" id="TIGR00250">
    <property type="entry name" value="RNAse_H_YqgF"/>
    <property type="match status" value="1"/>
</dbReference>
<dbReference type="PANTHER" id="PTHR33317:SF4">
    <property type="entry name" value="POLYNUCLEOTIDYL TRANSFERASE, RIBONUCLEASE H-LIKE SUPERFAMILY PROTEIN"/>
    <property type="match status" value="1"/>
</dbReference>
<dbReference type="InterPro" id="IPR006641">
    <property type="entry name" value="YqgF/RNaseH-like_dom"/>
</dbReference>
<evidence type="ECO:0000256" key="1">
    <source>
        <dbReference type="ARBA" id="ARBA00022490"/>
    </source>
</evidence>
<evidence type="ECO:0000256" key="2">
    <source>
        <dbReference type="ARBA" id="ARBA00022517"/>
    </source>
</evidence>
<dbReference type="GO" id="GO:0005829">
    <property type="term" value="C:cytosol"/>
    <property type="evidence" value="ECO:0007669"/>
    <property type="project" value="TreeGrafter"/>
</dbReference>
<dbReference type="InterPro" id="IPR005227">
    <property type="entry name" value="YqgF"/>
</dbReference>
<dbReference type="AlphaFoldDB" id="A0A381P316"/>
<feature type="domain" description="YqgF/RNase H-like" evidence="5">
    <location>
        <begin position="1"/>
        <end position="95"/>
    </location>
</feature>
<dbReference type="InterPro" id="IPR012337">
    <property type="entry name" value="RNaseH-like_sf"/>
</dbReference>
<evidence type="ECO:0000256" key="3">
    <source>
        <dbReference type="ARBA" id="ARBA00022722"/>
    </source>
</evidence>
<keyword evidence="1" id="KW-0963">Cytoplasm</keyword>
<gene>
    <name evidence="6" type="ORF">METZ01_LOCUS13788</name>
</gene>
<evidence type="ECO:0000313" key="6">
    <source>
        <dbReference type="EMBL" id="SUZ60934.1"/>
    </source>
</evidence>
<keyword evidence="3" id="KW-0540">Nuclease</keyword>
<dbReference type="HAMAP" id="MF_00651">
    <property type="entry name" value="Nuclease_YqgF"/>
    <property type="match status" value="1"/>
</dbReference>
<dbReference type="GO" id="GO:0016787">
    <property type="term" value="F:hydrolase activity"/>
    <property type="evidence" value="ECO:0007669"/>
    <property type="project" value="UniProtKB-KW"/>
</dbReference>
<dbReference type="SMART" id="SM00732">
    <property type="entry name" value="YqgFc"/>
    <property type="match status" value="1"/>
</dbReference>
<dbReference type="GO" id="GO:0004518">
    <property type="term" value="F:nuclease activity"/>
    <property type="evidence" value="ECO:0007669"/>
    <property type="project" value="UniProtKB-KW"/>
</dbReference>
<reference evidence="6" key="1">
    <citation type="submission" date="2018-05" db="EMBL/GenBank/DDBJ databases">
        <authorList>
            <person name="Lanie J.A."/>
            <person name="Ng W.-L."/>
            <person name="Kazmierczak K.M."/>
            <person name="Andrzejewski T.M."/>
            <person name="Davidsen T.M."/>
            <person name="Wayne K.J."/>
            <person name="Tettelin H."/>
            <person name="Glass J.I."/>
            <person name="Rusch D."/>
            <person name="Podicherti R."/>
            <person name="Tsui H.-C.T."/>
            <person name="Winkler M.E."/>
        </authorList>
    </citation>
    <scope>NUCLEOTIDE SEQUENCE</scope>
</reference>
<dbReference type="SUPFAM" id="SSF53098">
    <property type="entry name" value="Ribonuclease H-like"/>
    <property type="match status" value="1"/>
</dbReference>
<dbReference type="PANTHER" id="PTHR33317">
    <property type="entry name" value="POLYNUCLEOTIDYL TRANSFERASE, RIBONUCLEASE H-LIKE SUPERFAMILY PROTEIN"/>
    <property type="match status" value="1"/>
</dbReference>
<name>A0A381P316_9ZZZZ</name>
<dbReference type="EMBL" id="UINC01000775">
    <property type="protein sequence ID" value="SUZ60934.1"/>
    <property type="molecule type" value="Genomic_DNA"/>
</dbReference>
<dbReference type="Pfam" id="PF03652">
    <property type="entry name" value="RuvX"/>
    <property type="match status" value="1"/>
</dbReference>
<proteinExistence type="inferred from homology"/>
<keyword evidence="2" id="KW-0690">Ribosome biogenesis</keyword>
<dbReference type="Gene3D" id="3.30.420.140">
    <property type="entry name" value="YqgF/RNase H-like domain"/>
    <property type="match status" value="1"/>
</dbReference>
<sequence length="132" mass="14212">MALDVGNVRVGVAACDPTQTISTPLRSLTRKNSISEIREICSAKGIVLILVGMPYLPSGKSGTQAQITKEFITELRLSTEIPIRAVDERMTTIDAKIRLKEAGHKNTSRTSNKGIIDSAAAAVLLDEYISSL</sequence>